<dbReference type="EMBL" id="CP092109">
    <property type="protein sequence ID" value="UWZ80611.1"/>
    <property type="molecule type" value="Genomic_DNA"/>
</dbReference>
<keyword evidence="4 10" id="KW-1003">Cell membrane</keyword>
<evidence type="ECO:0000313" key="13">
    <source>
        <dbReference type="Proteomes" id="UP001060414"/>
    </source>
</evidence>
<feature type="compositionally biased region" description="Pro residues" evidence="11">
    <location>
        <begin position="113"/>
        <end position="122"/>
    </location>
</feature>
<dbReference type="Proteomes" id="UP001060414">
    <property type="component" value="Chromosome"/>
</dbReference>
<evidence type="ECO:0000256" key="3">
    <source>
        <dbReference type="ARBA" id="ARBA00022448"/>
    </source>
</evidence>
<evidence type="ECO:0000256" key="4">
    <source>
        <dbReference type="ARBA" id="ARBA00022475"/>
    </source>
</evidence>
<sequence>MTTFLVFLHILVCFALIVIVLLQPGKGASIGASFGAGGANTVFGAAGAGSFLGKMTGAAAVIFMLTSLTLSYFSGRPDTTTIMPEVVAPTQQVIPTPDQPLPPGTVPTQDLPPAEPPAPVQN</sequence>
<evidence type="ECO:0000256" key="8">
    <source>
        <dbReference type="ARBA" id="ARBA00023010"/>
    </source>
</evidence>
<dbReference type="NCBIfam" id="TIGR00810">
    <property type="entry name" value="secG"/>
    <property type="match status" value="1"/>
</dbReference>
<evidence type="ECO:0000256" key="11">
    <source>
        <dbReference type="SAM" id="MobiDB-lite"/>
    </source>
</evidence>
<dbReference type="PRINTS" id="PR01651">
    <property type="entry name" value="SECGEXPORT"/>
</dbReference>
<dbReference type="PANTHER" id="PTHR34182">
    <property type="entry name" value="PROTEIN-EXPORT MEMBRANE PROTEIN SECG"/>
    <property type="match status" value="1"/>
</dbReference>
<keyword evidence="9 10" id="KW-0472">Membrane</keyword>
<dbReference type="InterPro" id="IPR004692">
    <property type="entry name" value="SecG"/>
</dbReference>
<evidence type="ECO:0000313" key="12">
    <source>
        <dbReference type="EMBL" id="UWZ80611.1"/>
    </source>
</evidence>
<keyword evidence="8 10" id="KW-0811">Translocation</keyword>
<evidence type="ECO:0000256" key="10">
    <source>
        <dbReference type="RuleBase" id="RU365087"/>
    </source>
</evidence>
<evidence type="ECO:0000256" key="5">
    <source>
        <dbReference type="ARBA" id="ARBA00022692"/>
    </source>
</evidence>
<keyword evidence="3 10" id="KW-0813">Transport</keyword>
<keyword evidence="5 10" id="KW-0812">Transmembrane</keyword>
<comment type="similarity">
    <text evidence="2 10">Belongs to the SecG family.</text>
</comment>
<evidence type="ECO:0000256" key="1">
    <source>
        <dbReference type="ARBA" id="ARBA00004651"/>
    </source>
</evidence>
<evidence type="ECO:0000256" key="9">
    <source>
        <dbReference type="ARBA" id="ARBA00023136"/>
    </source>
</evidence>
<dbReference type="PANTHER" id="PTHR34182:SF1">
    <property type="entry name" value="PROTEIN-EXPORT MEMBRANE PROTEIN SECG"/>
    <property type="match status" value="1"/>
</dbReference>
<feature type="transmembrane region" description="Helical" evidence="10">
    <location>
        <begin position="51"/>
        <end position="73"/>
    </location>
</feature>
<accession>A0ABY5ZND9</accession>
<dbReference type="Pfam" id="PF03840">
    <property type="entry name" value="SecG"/>
    <property type="match status" value="1"/>
</dbReference>
<gene>
    <name evidence="12" type="primary">secG</name>
    <name evidence="12" type="ORF">L9S41_04230</name>
</gene>
<name>A0ABY5ZND9_9BACT</name>
<keyword evidence="6 10" id="KW-0653">Protein transport</keyword>
<feature type="region of interest" description="Disordered" evidence="11">
    <location>
        <begin position="93"/>
        <end position="122"/>
    </location>
</feature>
<organism evidence="12 13">
    <name type="scientific">Geoalkalibacter halelectricus</name>
    <dbReference type="NCBI Taxonomy" id="2847045"/>
    <lineage>
        <taxon>Bacteria</taxon>
        <taxon>Pseudomonadati</taxon>
        <taxon>Thermodesulfobacteriota</taxon>
        <taxon>Desulfuromonadia</taxon>
        <taxon>Desulfuromonadales</taxon>
        <taxon>Geoalkalibacteraceae</taxon>
        <taxon>Geoalkalibacter</taxon>
    </lineage>
</organism>
<dbReference type="RefSeq" id="WP_260748969.1">
    <property type="nucleotide sequence ID" value="NZ_CP092109.1"/>
</dbReference>
<proteinExistence type="inferred from homology"/>
<evidence type="ECO:0000256" key="7">
    <source>
        <dbReference type="ARBA" id="ARBA00022989"/>
    </source>
</evidence>
<evidence type="ECO:0000256" key="6">
    <source>
        <dbReference type="ARBA" id="ARBA00022927"/>
    </source>
</evidence>
<comment type="function">
    <text evidence="10">Involved in protein export. Participates in an early event of protein translocation.</text>
</comment>
<comment type="caution">
    <text evidence="10">Lacks conserved residue(s) required for the propagation of feature annotation.</text>
</comment>
<evidence type="ECO:0000256" key="2">
    <source>
        <dbReference type="ARBA" id="ARBA00008445"/>
    </source>
</evidence>
<protein>
    <recommendedName>
        <fullName evidence="10">Protein-export membrane protein SecG</fullName>
    </recommendedName>
</protein>
<keyword evidence="7 10" id="KW-1133">Transmembrane helix</keyword>
<reference evidence="12" key="1">
    <citation type="journal article" date="2022" name="Environ. Microbiol.">
        <title>Geoalkalibacter halelectricus SAP #1 sp. nov. possessing extracellular electron transfer and mineral#reducing capabilities from a haloalkaline environment.</title>
        <authorList>
            <person name="Yadav S."/>
            <person name="Singh R."/>
            <person name="Sundharam S.S."/>
            <person name="Chaudhary S."/>
            <person name="Krishnamurthi S."/>
            <person name="Patil S.A."/>
        </authorList>
    </citation>
    <scope>NUCLEOTIDE SEQUENCE</scope>
    <source>
        <strain evidence="12">SAP-1</strain>
    </source>
</reference>
<comment type="subcellular location">
    <subcellularLocation>
        <location evidence="1 10">Cell membrane</location>
        <topology evidence="1 10">Multi-pass membrane protein</topology>
    </subcellularLocation>
</comment>
<keyword evidence="13" id="KW-1185">Reference proteome</keyword>